<sequence length="86" mass="9893">MPSNKNCVVKGCTSYAAMGIPIHHFPKDENLLLKWLDALKESNLTVVSVHTQKWHLWWPLTEAMKGVTSRRYRSRTGTAERQDLLT</sequence>
<dbReference type="GO" id="GO:0008270">
    <property type="term" value="F:zinc ion binding"/>
    <property type="evidence" value="ECO:0007669"/>
    <property type="project" value="UniProtKB-KW"/>
</dbReference>
<keyword evidence="2 5" id="KW-0863">Zinc-finger</keyword>
<gene>
    <name evidence="7" type="ORF">TSAR_001188</name>
</gene>
<dbReference type="InterPro" id="IPR006612">
    <property type="entry name" value="THAP_Znf"/>
</dbReference>
<evidence type="ECO:0000256" key="1">
    <source>
        <dbReference type="ARBA" id="ARBA00022723"/>
    </source>
</evidence>
<organism evidence="7 8">
    <name type="scientific">Trichomalopsis sarcophagae</name>
    <dbReference type="NCBI Taxonomy" id="543379"/>
    <lineage>
        <taxon>Eukaryota</taxon>
        <taxon>Metazoa</taxon>
        <taxon>Ecdysozoa</taxon>
        <taxon>Arthropoda</taxon>
        <taxon>Hexapoda</taxon>
        <taxon>Insecta</taxon>
        <taxon>Pterygota</taxon>
        <taxon>Neoptera</taxon>
        <taxon>Endopterygota</taxon>
        <taxon>Hymenoptera</taxon>
        <taxon>Apocrita</taxon>
        <taxon>Proctotrupomorpha</taxon>
        <taxon>Chalcidoidea</taxon>
        <taxon>Pteromalidae</taxon>
        <taxon>Pteromalinae</taxon>
        <taxon>Trichomalopsis</taxon>
    </lineage>
</organism>
<accession>A0A232EE41</accession>
<keyword evidence="4 5" id="KW-0238">DNA-binding</keyword>
<name>A0A232EE41_9HYME</name>
<feature type="domain" description="THAP-type" evidence="6">
    <location>
        <begin position="1"/>
        <end position="86"/>
    </location>
</feature>
<protein>
    <recommendedName>
        <fullName evidence="6">THAP-type domain-containing protein</fullName>
    </recommendedName>
</protein>
<keyword evidence="8" id="KW-1185">Reference proteome</keyword>
<dbReference type="SUPFAM" id="SSF57716">
    <property type="entry name" value="Glucocorticoid receptor-like (DNA-binding domain)"/>
    <property type="match status" value="1"/>
</dbReference>
<evidence type="ECO:0000256" key="3">
    <source>
        <dbReference type="ARBA" id="ARBA00022833"/>
    </source>
</evidence>
<dbReference type="GO" id="GO:0003677">
    <property type="term" value="F:DNA binding"/>
    <property type="evidence" value="ECO:0007669"/>
    <property type="project" value="UniProtKB-UniRule"/>
</dbReference>
<dbReference type="Proteomes" id="UP000215335">
    <property type="component" value="Unassembled WGS sequence"/>
</dbReference>
<evidence type="ECO:0000313" key="7">
    <source>
        <dbReference type="EMBL" id="OXU16615.1"/>
    </source>
</evidence>
<dbReference type="Pfam" id="PF05485">
    <property type="entry name" value="THAP"/>
    <property type="match status" value="1"/>
</dbReference>
<dbReference type="EMBL" id="NNAY01005593">
    <property type="protein sequence ID" value="OXU16615.1"/>
    <property type="molecule type" value="Genomic_DNA"/>
</dbReference>
<keyword evidence="1" id="KW-0479">Metal-binding</keyword>
<proteinExistence type="predicted"/>
<dbReference type="PROSITE" id="PS50950">
    <property type="entry name" value="ZF_THAP"/>
    <property type="match status" value="1"/>
</dbReference>
<dbReference type="OrthoDB" id="5982876at2759"/>
<evidence type="ECO:0000313" key="8">
    <source>
        <dbReference type="Proteomes" id="UP000215335"/>
    </source>
</evidence>
<evidence type="ECO:0000259" key="6">
    <source>
        <dbReference type="PROSITE" id="PS50950"/>
    </source>
</evidence>
<evidence type="ECO:0000256" key="2">
    <source>
        <dbReference type="ARBA" id="ARBA00022771"/>
    </source>
</evidence>
<evidence type="ECO:0000256" key="4">
    <source>
        <dbReference type="ARBA" id="ARBA00023125"/>
    </source>
</evidence>
<dbReference type="AlphaFoldDB" id="A0A232EE41"/>
<keyword evidence="3" id="KW-0862">Zinc</keyword>
<reference evidence="7 8" key="1">
    <citation type="journal article" date="2017" name="Curr. Biol.">
        <title>The Evolution of Venom by Co-option of Single-Copy Genes.</title>
        <authorList>
            <person name="Martinson E.O."/>
            <person name="Mrinalini"/>
            <person name="Kelkar Y.D."/>
            <person name="Chang C.H."/>
            <person name="Werren J.H."/>
        </authorList>
    </citation>
    <scope>NUCLEOTIDE SEQUENCE [LARGE SCALE GENOMIC DNA]</scope>
    <source>
        <strain evidence="7 8">Alberta</strain>
        <tissue evidence="7">Whole body</tissue>
    </source>
</reference>
<evidence type="ECO:0000256" key="5">
    <source>
        <dbReference type="PROSITE-ProRule" id="PRU00309"/>
    </source>
</evidence>
<comment type="caution">
    <text evidence="7">The sequence shown here is derived from an EMBL/GenBank/DDBJ whole genome shotgun (WGS) entry which is preliminary data.</text>
</comment>